<feature type="transmembrane region" description="Helical" evidence="1">
    <location>
        <begin position="35"/>
        <end position="57"/>
    </location>
</feature>
<evidence type="ECO:0000256" key="1">
    <source>
        <dbReference type="SAM" id="Phobius"/>
    </source>
</evidence>
<reference evidence="2" key="1">
    <citation type="journal article" date="2013" name="J. Plant Res.">
        <title>Effect of fungi and light on seed germination of three Opuntia species from semiarid lands of central Mexico.</title>
        <authorList>
            <person name="Delgado-Sanchez P."/>
            <person name="Jimenez-Bremont J.F."/>
            <person name="Guerrero-Gonzalez Mde L."/>
            <person name="Flores J."/>
        </authorList>
    </citation>
    <scope>NUCLEOTIDE SEQUENCE</scope>
    <source>
        <tissue evidence="2">Cladode</tissue>
    </source>
</reference>
<keyword evidence="1" id="KW-0472">Membrane</keyword>
<reference evidence="2" key="2">
    <citation type="submission" date="2020-07" db="EMBL/GenBank/DDBJ databases">
        <authorList>
            <person name="Vera ALvarez R."/>
            <person name="Arias-Moreno D.M."/>
            <person name="Jimenez-Jacinto V."/>
            <person name="Jimenez-Bremont J.F."/>
            <person name="Swaminathan K."/>
            <person name="Moose S.P."/>
            <person name="Guerrero-Gonzalez M.L."/>
            <person name="Marino-Ramirez L."/>
            <person name="Landsman D."/>
            <person name="Rodriguez-Kessler M."/>
            <person name="Delgado-Sanchez P."/>
        </authorList>
    </citation>
    <scope>NUCLEOTIDE SEQUENCE</scope>
    <source>
        <tissue evidence="2">Cladode</tissue>
    </source>
</reference>
<name>A0A7C9A2B5_OPUST</name>
<evidence type="ECO:0000313" key="2">
    <source>
        <dbReference type="EMBL" id="MBA4655833.1"/>
    </source>
</evidence>
<dbReference type="AlphaFoldDB" id="A0A7C9A2B5"/>
<sequence>MLLRSQLPGFTIGMSINVDNDKLRALLHETNHCPILGGTSPCFAFWVQLMPWSMYFISLSDQNIYCLVFWVVVSLTICPQILVHQKHCCGIFRLSLFFHAL</sequence>
<feature type="transmembrane region" description="Helical" evidence="1">
    <location>
        <begin position="64"/>
        <end position="83"/>
    </location>
</feature>
<keyword evidence="1" id="KW-0812">Transmembrane</keyword>
<proteinExistence type="predicted"/>
<accession>A0A7C9A2B5</accession>
<protein>
    <submittedName>
        <fullName evidence="2">Uncharacterized protein</fullName>
    </submittedName>
</protein>
<organism evidence="2">
    <name type="scientific">Opuntia streptacantha</name>
    <name type="common">Prickly pear cactus</name>
    <name type="synonym">Opuntia cardona</name>
    <dbReference type="NCBI Taxonomy" id="393608"/>
    <lineage>
        <taxon>Eukaryota</taxon>
        <taxon>Viridiplantae</taxon>
        <taxon>Streptophyta</taxon>
        <taxon>Embryophyta</taxon>
        <taxon>Tracheophyta</taxon>
        <taxon>Spermatophyta</taxon>
        <taxon>Magnoliopsida</taxon>
        <taxon>eudicotyledons</taxon>
        <taxon>Gunneridae</taxon>
        <taxon>Pentapetalae</taxon>
        <taxon>Caryophyllales</taxon>
        <taxon>Cactineae</taxon>
        <taxon>Cactaceae</taxon>
        <taxon>Opuntioideae</taxon>
        <taxon>Opuntia</taxon>
    </lineage>
</organism>
<keyword evidence="1" id="KW-1133">Transmembrane helix</keyword>
<dbReference type="EMBL" id="GISG01189268">
    <property type="protein sequence ID" value="MBA4655833.1"/>
    <property type="molecule type" value="Transcribed_RNA"/>
</dbReference>